<sequence length="107" mass="12058">MFPTFGFGTPIVLVLSRLLKFNLAIAVAASVISNPFTSPFFMYLNYKVGALILNNPIAFDIDNWKENLADTGLSILIGSFLVSGFMALLAYYFSKFMVERFRNRKKT</sequence>
<dbReference type="EMBL" id="AVFO01000002">
    <property type="protein sequence ID" value="ESU27986.1"/>
    <property type="molecule type" value="Genomic_DNA"/>
</dbReference>
<gene>
    <name evidence="3" type="ORF">FSS13T_04740</name>
</gene>
<proteinExistence type="predicted"/>
<evidence type="ECO:0000313" key="3">
    <source>
        <dbReference type="EMBL" id="ESU27986.1"/>
    </source>
</evidence>
<dbReference type="Proteomes" id="UP000018234">
    <property type="component" value="Unassembled WGS sequence"/>
</dbReference>
<evidence type="ECO:0000256" key="1">
    <source>
        <dbReference type="SAM" id="Phobius"/>
    </source>
</evidence>
<name>A0ABP3A1V9_9FLAO</name>
<dbReference type="PANTHER" id="PTHR40547:SF1">
    <property type="entry name" value="SLL0298 PROTEIN"/>
    <property type="match status" value="1"/>
</dbReference>
<evidence type="ECO:0000259" key="2">
    <source>
        <dbReference type="Pfam" id="PF09835"/>
    </source>
</evidence>
<keyword evidence="1" id="KW-0472">Membrane</keyword>
<reference evidence="3 4" key="1">
    <citation type="submission" date="2013-08" db="EMBL/GenBank/DDBJ databases">
        <title>Flavobacterium saliperosum type strain genome sequencing.</title>
        <authorList>
            <person name="Lee K."/>
            <person name="Yi H."/>
            <person name="Park S."/>
            <person name="Chun J."/>
        </authorList>
    </citation>
    <scope>NUCLEOTIDE SEQUENCE [LARGE SCALE GENOMIC DNA]</scope>
    <source>
        <strain evidence="3 4">S13</strain>
    </source>
</reference>
<accession>A0ABP3A1V9</accession>
<keyword evidence="1" id="KW-1133">Transmembrane helix</keyword>
<dbReference type="PANTHER" id="PTHR40547">
    <property type="entry name" value="SLL0298 PROTEIN"/>
    <property type="match status" value="1"/>
</dbReference>
<dbReference type="Pfam" id="PF09835">
    <property type="entry name" value="DUF2062"/>
    <property type="match status" value="1"/>
</dbReference>
<protein>
    <recommendedName>
        <fullName evidence="2">DUF2062 domain-containing protein</fullName>
    </recommendedName>
</protein>
<organism evidence="3 4">
    <name type="scientific">Flavobacterium saliperosum S13</name>
    <dbReference type="NCBI Taxonomy" id="1341155"/>
    <lineage>
        <taxon>Bacteria</taxon>
        <taxon>Pseudomonadati</taxon>
        <taxon>Bacteroidota</taxon>
        <taxon>Flavobacteriia</taxon>
        <taxon>Flavobacteriales</taxon>
        <taxon>Flavobacteriaceae</taxon>
        <taxon>Flavobacterium</taxon>
    </lineage>
</organism>
<comment type="caution">
    <text evidence="3">The sequence shown here is derived from an EMBL/GenBank/DDBJ whole genome shotgun (WGS) entry which is preliminary data.</text>
</comment>
<evidence type="ECO:0000313" key="4">
    <source>
        <dbReference type="Proteomes" id="UP000018234"/>
    </source>
</evidence>
<feature type="transmembrane region" description="Helical" evidence="1">
    <location>
        <begin position="73"/>
        <end position="94"/>
    </location>
</feature>
<dbReference type="InterPro" id="IPR018639">
    <property type="entry name" value="DUF2062"/>
</dbReference>
<keyword evidence="4" id="KW-1185">Reference proteome</keyword>
<keyword evidence="1" id="KW-0812">Transmembrane</keyword>
<feature type="domain" description="DUF2062" evidence="2">
    <location>
        <begin position="1"/>
        <end position="105"/>
    </location>
</feature>